<evidence type="ECO:0000313" key="3">
    <source>
        <dbReference type="Proteomes" id="UP001145021"/>
    </source>
</evidence>
<dbReference type="PANTHER" id="PTHR11909">
    <property type="entry name" value="CASEIN KINASE-RELATED"/>
    <property type="match status" value="1"/>
</dbReference>
<dbReference type="InterPro" id="IPR050235">
    <property type="entry name" value="CK1_Ser-Thr_kinase"/>
</dbReference>
<dbReference type="InterPro" id="IPR011009">
    <property type="entry name" value="Kinase-like_dom_sf"/>
</dbReference>
<proteinExistence type="predicted"/>
<feature type="non-terminal residue" evidence="2">
    <location>
        <position position="1"/>
    </location>
</feature>
<accession>A0A9W8CH89</accession>
<sequence length="521" mass="58650">AKRMEINALSGKNLGQIADYAYQLWKVQPMRKFVPVFLLNGCRLSVIVFARDGCHRVELGSLFRQDPDESLSADEEVANTLSILWFLIIQPPDKFGHITDVSVGASLFIFSGTVADAAVQAISMIQSAKISNEDPNRMVAIGERVDRDIRVVGRLCHVYRVTYGDKRAILKLSWAKPDKFPEGAVYETLEQSAMKGIPAVYSSGVLCKEFSGYRLEYLLLEDCGETLWDIIKKLASKKIRHEWVYGIIPKVIKQVLCHLLQAYSAGVMHRDISSGNISIKGDDVFIIDWGCSKLLIGDLRDKDNRYERLAKKWGFELEGVVDKENARDPFTGTHEYISIRVLSGSAERNIFDDIESLFYVILHLLQCAKEGKITDFLGTRCMPNNVAAVMKVGFMCDPNFYKQDIVNECCPNDLLKILDQMYEMLFMIDGVNVCAQLFRGIPEKRKLNHHLLRSIVGKDTLYAMFHSNISESPEGGIEPSSIAVLSAFSQLECSEISRPSAKRKAEDEADADVDAYCRKKI</sequence>
<dbReference type="Gene3D" id="1.10.510.10">
    <property type="entry name" value="Transferase(Phosphotransferase) domain 1"/>
    <property type="match status" value="1"/>
</dbReference>
<evidence type="ECO:0000313" key="2">
    <source>
        <dbReference type="EMBL" id="KAJ1643060.1"/>
    </source>
</evidence>
<organism evidence="2 3">
    <name type="scientific">Coemansia asiatica</name>
    <dbReference type="NCBI Taxonomy" id="1052880"/>
    <lineage>
        <taxon>Eukaryota</taxon>
        <taxon>Fungi</taxon>
        <taxon>Fungi incertae sedis</taxon>
        <taxon>Zoopagomycota</taxon>
        <taxon>Kickxellomycotina</taxon>
        <taxon>Kickxellomycetes</taxon>
        <taxon>Kickxellales</taxon>
        <taxon>Kickxellaceae</taxon>
        <taxon>Coemansia</taxon>
    </lineage>
</organism>
<dbReference type="InterPro" id="IPR000719">
    <property type="entry name" value="Prot_kinase_dom"/>
</dbReference>
<dbReference type="AlphaFoldDB" id="A0A9W8CH89"/>
<dbReference type="EMBL" id="JANBOH010000301">
    <property type="protein sequence ID" value="KAJ1643060.1"/>
    <property type="molecule type" value="Genomic_DNA"/>
</dbReference>
<feature type="domain" description="Protein kinase" evidence="1">
    <location>
        <begin position="95"/>
        <end position="465"/>
    </location>
</feature>
<dbReference type="GO" id="GO:0005524">
    <property type="term" value="F:ATP binding"/>
    <property type="evidence" value="ECO:0007669"/>
    <property type="project" value="InterPro"/>
</dbReference>
<dbReference type="Pfam" id="PF17667">
    <property type="entry name" value="Pkinase_fungal"/>
    <property type="match status" value="2"/>
</dbReference>
<evidence type="ECO:0000259" key="1">
    <source>
        <dbReference type="PROSITE" id="PS50011"/>
    </source>
</evidence>
<name>A0A9W8CH89_9FUNG</name>
<dbReference type="PROSITE" id="PS50011">
    <property type="entry name" value="PROTEIN_KINASE_DOM"/>
    <property type="match status" value="1"/>
</dbReference>
<dbReference type="InterPro" id="IPR040976">
    <property type="entry name" value="Pkinase_fungal"/>
</dbReference>
<protein>
    <recommendedName>
        <fullName evidence="1">Protein kinase domain-containing protein</fullName>
    </recommendedName>
</protein>
<dbReference type="SUPFAM" id="SSF56112">
    <property type="entry name" value="Protein kinase-like (PK-like)"/>
    <property type="match status" value="1"/>
</dbReference>
<gene>
    <name evidence="2" type="ORF">LPJ64_005138</name>
</gene>
<keyword evidence="3" id="KW-1185">Reference proteome</keyword>
<dbReference type="GO" id="GO:0004672">
    <property type="term" value="F:protein kinase activity"/>
    <property type="evidence" value="ECO:0007669"/>
    <property type="project" value="InterPro"/>
</dbReference>
<reference evidence="2" key="1">
    <citation type="submission" date="2022-07" db="EMBL/GenBank/DDBJ databases">
        <title>Phylogenomic reconstructions and comparative analyses of Kickxellomycotina fungi.</title>
        <authorList>
            <person name="Reynolds N.K."/>
            <person name="Stajich J.E."/>
            <person name="Barry K."/>
            <person name="Grigoriev I.V."/>
            <person name="Crous P."/>
            <person name="Smith M.E."/>
        </authorList>
    </citation>
    <scope>NUCLEOTIDE SEQUENCE</scope>
    <source>
        <strain evidence="2">NBRC 105413</strain>
    </source>
</reference>
<comment type="caution">
    <text evidence="2">The sequence shown here is derived from an EMBL/GenBank/DDBJ whole genome shotgun (WGS) entry which is preliminary data.</text>
</comment>
<dbReference type="Proteomes" id="UP001145021">
    <property type="component" value="Unassembled WGS sequence"/>
</dbReference>